<name>A0A855A2M4_9FIRM</name>
<proteinExistence type="predicted"/>
<comment type="caution">
    <text evidence="1">The sequence shown here is derived from an EMBL/GenBank/DDBJ whole genome shotgun (WGS) entry which is preliminary data.</text>
</comment>
<protein>
    <submittedName>
        <fullName evidence="1">Uncharacterized protein</fullName>
    </submittedName>
</protein>
<reference evidence="1 2" key="1">
    <citation type="submission" date="2017-07" db="EMBL/GenBank/DDBJ databases">
        <title>Prevalence of linear plasmids in Cutibacterium (Propionibacterium) acnes isolates obtained from prostatic tissue.</title>
        <authorList>
            <person name="Davidsson S."/>
            <person name="Carlsson J."/>
            <person name="Molling P."/>
            <person name="Andren O."/>
            <person name="Andersson S.-O."/>
            <person name="Brzuszkiewicz E."/>
            <person name="Poehlein A."/>
            <person name="Al-Zeer M."/>
            <person name="Brinkmann V."/>
            <person name="Scavenius C."/>
            <person name="Nazipi S."/>
            <person name="Soderquist B."/>
            <person name="Bruggemann H."/>
        </authorList>
    </citation>
    <scope>NUCLEOTIDE SEQUENCE [LARGE SCALE GENOMIC DNA]</scope>
    <source>
        <strain evidence="1 2">DSM 753</strain>
    </source>
</reference>
<evidence type="ECO:0000313" key="2">
    <source>
        <dbReference type="Proteomes" id="UP000220611"/>
    </source>
</evidence>
<organism evidence="1 2">
    <name type="scientific">[Clostridium] leptum DSM 753</name>
    <dbReference type="NCBI Taxonomy" id="428125"/>
    <lineage>
        <taxon>Bacteria</taxon>
        <taxon>Bacillati</taxon>
        <taxon>Bacillota</taxon>
        <taxon>Clostridia</taxon>
        <taxon>Eubacteriales</taxon>
        <taxon>Oscillospiraceae</taxon>
        <taxon>Oscillospiraceae incertae sedis</taxon>
    </lineage>
</organism>
<dbReference type="Proteomes" id="UP000220611">
    <property type="component" value="Unassembled WGS sequence"/>
</dbReference>
<keyword evidence="2" id="KW-1185">Reference proteome</keyword>
<accession>A0A855A2M4</accession>
<sequence length="99" mass="10658">MHPSAGGAAIIFLRFLPAACFVQAPGERGVFPVSRERPSPHRELFRPVKTACLLFFHAVSLENPTAIRITRLAVKSAAEGLTLPAGGAPAQCGFYQQNR</sequence>
<dbReference type="AlphaFoldDB" id="A0A855A2M4"/>
<evidence type="ECO:0000313" key="1">
    <source>
        <dbReference type="EMBL" id="PEQ24065.1"/>
    </source>
</evidence>
<gene>
    <name evidence="1" type="ORF">CH238_10555</name>
</gene>
<dbReference type="EMBL" id="NOXF01000008">
    <property type="protein sequence ID" value="PEQ24065.1"/>
    <property type="molecule type" value="Genomic_DNA"/>
</dbReference>